<evidence type="ECO:0000256" key="3">
    <source>
        <dbReference type="ARBA" id="ARBA00012736"/>
    </source>
</evidence>
<keyword evidence="8" id="KW-1015">Disulfide bond</keyword>
<evidence type="ECO:0000256" key="5">
    <source>
        <dbReference type="ARBA" id="ARBA00022729"/>
    </source>
</evidence>
<gene>
    <name evidence="17" type="ORF">CALVIDRAFT_497914</name>
</gene>
<evidence type="ECO:0000256" key="9">
    <source>
        <dbReference type="ARBA" id="ARBA00023180"/>
    </source>
</evidence>
<evidence type="ECO:0000256" key="8">
    <source>
        <dbReference type="ARBA" id="ARBA00023157"/>
    </source>
</evidence>
<evidence type="ECO:0000313" key="17">
    <source>
        <dbReference type="EMBL" id="KZO97092.1"/>
    </source>
</evidence>
<proteinExistence type="inferred from homology"/>
<dbReference type="InterPro" id="IPR000743">
    <property type="entry name" value="Glyco_hydro_28"/>
</dbReference>
<feature type="chain" id="PRO_5007890456" description="endo-polygalacturonase" evidence="16">
    <location>
        <begin position="20"/>
        <end position="429"/>
    </location>
</feature>
<dbReference type="STRING" id="1330018.A0A167MV68"/>
<dbReference type="InterPro" id="IPR006626">
    <property type="entry name" value="PbH1"/>
</dbReference>
<accession>A0A167MV68</accession>
<sequence>MAPLALFLLLLISLGLAVALSLPTRSEGFPVSSADRDAVLCGIRTYGDPSLWPESQLDIVQDTLELEVENYAPQPATPTTTSTSAACTVAAYSQVASAISQCTDLHIRDLTVPPNTTLDLSKVKANTVVTFEGRTFWQWANATYDLLRIGGTNITVQGAACSVLDGNGPAWWDGIGSNGGVPKPDHMITGSNLIGNSVIKNLYIKNAPTHVFSISGAFGLVMKAIVIDMKEGYALLPNGLAAAHNTDGFDIASSTDMLVTNNVVFNQDDCIAVTSGGGLVATNMYCSGGHGLSIGSIGGKSNNTVDGVIFSNSKILNSQNGARIKCNSGTAGVVNNVTYENIQMSNISTYGIDIQQDYLNGGPTGIPTPGVNITNIVMNNIHGTAQPGAQNYYILTAAGTTADTWKFSDIDITGGHNSTCVLHPAGLSC</sequence>
<comment type="subcellular location">
    <subcellularLocation>
        <location evidence="1">Secreted</location>
    </subcellularLocation>
</comment>
<dbReference type="GO" id="GO:0045490">
    <property type="term" value="P:pectin catabolic process"/>
    <property type="evidence" value="ECO:0007669"/>
    <property type="project" value="TreeGrafter"/>
</dbReference>
<dbReference type="OrthoDB" id="1546079at2759"/>
<organism evidence="17 18">
    <name type="scientific">Calocera viscosa (strain TUFC12733)</name>
    <dbReference type="NCBI Taxonomy" id="1330018"/>
    <lineage>
        <taxon>Eukaryota</taxon>
        <taxon>Fungi</taxon>
        <taxon>Dikarya</taxon>
        <taxon>Basidiomycota</taxon>
        <taxon>Agaricomycotina</taxon>
        <taxon>Dacrymycetes</taxon>
        <taxon>Dacrymycetales</taxon>
        <taxon>Dacrymycetaceae</taxon>
        <taxon>Calocera</taxon>
    </lineage>
</organism>
<dbReference type="SUPFAM" id="SSF51126">
    <property type="entry name" value="Pectin lyase-like"/>
    <property type="match status" value="1"/>
</dbReference>
<dbReference type="EMBL" id="KV417281">
    <property type="protein sequence ID" value="KZO97092.1"/>
    <property type="molecule type" value="Genomic_DNA"/>
</dbReference>
<evidence type="ECO:0000256" key="10">
    <source>
        <dbReference type="ARBA" id="ARBA00023295"/>
    </source>
</evidence>
<feature type="signal peptide" evidence="16">
    <location>
        <begin position="1"/>
        <end position="19"/>
    </location>
</feature>
<dbReference type="Proteomes" id="UP000076738">
    <property type="component" value="Unassembled WGS sequence"/>
</dbReference>
<evidence type="ECO:0000256" key="4">
    <source>
        <dbReference type="ARBA" id="ARBA00022525"/>
    </source>
</evidence>
<dbReference type="FunFam" id="2.160.20.10:FF:000002">
    <property type="entry name" value="Endopolygalacturonase D"/>
    <property type="match status" value="1"/>
</dbReference>
<dbReference type="Gene3D" id="2.160.20.10">
    <property type="entry name" value="Single-stranded right-handed beta-helix, Pectin lyase-like"/>
    <property type="match status" value="1"/>
</dbReference>
<evidence type="ECO:0000256" key="14">
    <source>
        <dbReference type="PROSITE-ProRule" id="PRU10052"/>
    </source>
</evidence>
<dbReference type="InterPro" id="IPR011050">
    <property type="entry name" value="Pectin_lyase_fold/virulence"/>
</dbReference>
<keyword evidence="6" id="KW-0677">Repeat</keyword>
<keyword evidence="11" id="KW-0961">Cell wall biogenesis/degradation</keyword>
<reference evidence="17 18" key="1">
    <citation type="journal article" date="2016" name="Mol. Biol. Evol.">
        <title>Comparative Genomics of Early-Diverging Mushroom-Forming Fungi Provides Insights into the Origins of Lignocellulose Decay Capabilities.</title>
        <authorList>
            <person name="Nagy L.G."/>
            <person name="Riley R."/>
            <person name="Tritt A."/>
            <person name="Adam C."/>
            <person name="Daum C."/>
            <person name="Floudas D."/>
            <person name="Sun H."/>
            <person name="Yadav J.S."/>
            <person name="Pangilinan J."/>
            <person name="Larsson K.H."/>
            <person name="Matsuura K."/>
            <person name="Barry K."/>
            <person name="Labutti K."/>
            <person name="Kuo R."/>
            <person name="Ohm R.A."/>
            <person name="Bhattacharya S.S."/>
            <person name="Shirouzu T."/>
            <person name="Yoshinaga Y."/>
            <person name="Martin F.M."/>
            <person name="Grigoriev I.V."/>
            <person name="Hibbett D.S."/>
        </authorList>
    </citation>
    <scope>NUCLEOTIDE SEQUENCE [LARGE SCALE GENOMIC DNA]</scope>
    <source>
        <strain evidence="17 18">TUFC12733</strain>
    </source>
</reference>
<comment type="function">
    <text evidence="13">Involved in maceration and soft-rotting of plant tissue. Hydrolyzes the 1,4-alpha glycosidic bonds of de-esterified pectate in the smooth region of the plant cell wall.</text>
</comment>
<dbReference type="AlphaFoldDB" id="A0A167MV68"/>
<keyword evidence="9" id="KW-0325">Glycoprotein</keyword>
<keyword evidence="4" id="KW-0964">Secreted</keyword>
<keyword evidence="7 15" id="KW-0378">Hydrolase</keyword>
<feature type="active site" evidence="14">
    <location>
        <position position="290"/>
    </location>
</feature>
<name>A0A167MV68_CALVF</name>
<evidence type="ECO:0000256" key="13">
    <source>
        <dbReference type="ARBA" id="ARBA00037707"/>
    </source>
</evidence>
<evidence type="ECO:0000256" key="11">
    <source>
        <dbReference type="ARBA" id="ARBA00023316"/>
    </source>
</evidence>
<comment type="similarity">
    <text evidence="2 15">Belongs to the glycosyl hydrolase 28 family.</text>
</comment>
<protein>
    <recommendedName>
        <fullName evidence="3">endo-polygalacturonase</fullName>
        <ecNumber evidence="3">3.2.1.15</ecNumber>
    </recommendedName>
</protein>
<keyword evidence="18" id="KW-1185">Reference proteome</keyword>
<evidence type="ECO:0000256" key="2">
    <source>
        <dbReference type="ARBA" id="ARBA00008834"/>
    </source>
</evidence>
<dbReference type="EC" id="3.2.1.15" evidence="3"/>
<dbReference type="PANTHER" id="PTHR31884">
    <property type="entry name" value="POLYGALACTURONASE"/>
    <property type="match status" value="1"/>
</dbReference>
<dbReference type="GO" id="GO:0004650">
    <property type="term" value="F:polygalacturonase activity"/>
    <property type="evidence" value="ECO:0007669"/>
    <property type="project" value="UniProtKB-EC"/>
</dbReference>
<keyword evidence="10 15" id="KW-0326">Glycosidase</keyword>
<dbReference type="GO" id="GO:0071555">
    <property type="term" value="P:cell wall organization"/>
    <property type="evidence" value="ECO:0007669"/>
    <property type="project" value="UniProtKB-KW"/>
</dbReference>
<dbReference type="SMART" id="SM00710">
    <property type="entry name" value="PbH1"/>
    <property type="match status" value="3"/>
</dbReference>
<dbReference type="PROSITE" id="PS00502">
    <property type="entry name" value="POLYGALACTURONASE"/>
    <property type="match status" value="1"/>
</dbReference>
<evidence type="ECO:0000256" key="7">
    <source>
        <dbReference type="ARBA" id="ARBA00022801"/>
    </source>
</evidence>
<evidence type="ECO:0000256" key="6">
    <source>
        <dbReference type="ARBA" id="ARBA00022737"/>
    </source>
</evidence>
<evidence type="ECO:0000256" key="1">
    <source>
        <dbReference type="ARBA" id="ARBA00004613"/>
    </source>
</evidence>
<keyword evidence="5 16" id="KW-0732">Signal</keyword>
<evidence type="ECO:0000256" key="15">
    <source>
        <dbReference type="RuleBase" id="RU361169"/>
    </source>
</evidence>
<dbReference type="Pfam" id="PF00295">
    <property type="entry name" value="Glyco_hydro_28"/>
    <property type="match status" value="1"/>
</dbReference>
<dbReference type="GO" id="GO:0005576">
    <property type="term" value="C:extracellular region"/>
    <property type="evidence" value="ECO:0007669"/>
    <property type="project" value="UniProtKB-SubCell"/>
</dbReference>
<evidence type="ECO:0000256" key="16">
    <source>
        <dbReference type="SAM" id="SignalP"/>
    </source>
</evidence>
<dbReference type="InterPro" id="IPR050434">
    <property type="entry name" value="Glycosyl_hydrlase_28"/>
</dbReference>
<evidence type="ECO:0000313" key="18">
    <source>
        <dbReference type="Proteomes" id="UP000076738"/>
    </source>
</evidence>
<evidence type="ECO:0000256" key="12">
    <source>
        <dbReference type="ARBA" id="ARBA00034074"/>
    </source>
</evidence>
<dbReference type="InterPro" id="IPR012334">
    <property type="entry name" value="Pectin_lyas_fold"/>
</dbReference>
<feature type="non-terminal residue" evidence="17">
    <location>
        <position position="429"/>
    </location>
</feature>
<dbReference type="PANTHER" id="PTHR31884:SF9">
    <property type="entry name" value="ENDOPOLYGALACTURONASE D-RELATED"/>
    <property type="match status" value="1"/>
</dbReference>
<comment type="catalytic activity">
    <reaction evidence="12">
        <text>(1,4-alpha-D-galacturonosyl)n+m + H2O = (1,4-alpha-D-galacturonosyl)n + (1,4-alpha-D-galacturonosyl)m.</text>
        <dbReference type="EC" id="3.2.1.15"/>
    </reaction>
</comment>